<evidence type="ECO:0000313" key="3">
    <source>
        <dbReference type="Proteomes" id="UP000011586"/>
    </source>
</evidence>
<dbReference type="STRING" id="1227465.C463_04464"/>
<reference evidence="2 3" key="1">
    <citation type="journal article" date="2014" name="PLoS Genet.">
        <title>Phylogenetically driven sequencing of extremely halophilic archaea reveals strategies for static and dynamic osmo-response.</title>
        <authorList>
            <person name="Becker E.A."/>
            <person name="Seitzer P.M."/>
            <person name="Tritt A."/>
            <person name="Larsen D."/>
            <person name="Krusor M."/>
            <person name="Yao A.I."/>
            <person name="Wu D."/>
            <person name="Madern D."/>
            <person name="Eisen J.A."/>
            <person name="Darling A.E."/>
            <person name="Facciotti M.T."/>
        </authorList>
    </citation>
    <scope>NUCLEOTIDE SEQUENCE [LARGE SCALE GENOMIC DNA]</scope>
    <source>
        <strain evidence="2 3">DSM 19288</strain>
    </source>
</reference>
<protein>
    <submittedName>
        <fullName evidence="2">Uncharacterized protein</fullName>
    </submittedName>
</protein>
<dbReference type="EMBL" id="AOJK01000021">
    <property type="protein sequence ID" value="ELZ46435.1"/>
    <property type="molecule type" value="Genomic_DNA"/>
</dbReference>
<feature type="region of interest" description="Disordered" evidence="1">
    <location>
        <begin position="1"/>
        <end position="37"/>
    </location>
</feature>
<dbReference type="Proteomes" id="UP000011586">
    <property type="component" value="Unassembled WGS sequence"/>
</dbReference>
<evidence type="ECO:0000256" key="1">
    <source>
        <dbReference type="SAM" id="MobiDB-lite"/>
    </source>
</evidence>
<feature type="compositionally biased region" description="Basic and acidic residues" evidence="1">
    <location>
        <begin position="8"/>
        <end position="28"/>
    </location>
</feature>
<proteinExistence type="predicted"/>
<keyword evidence="3" id="KW-1185">Reference proteome</keyword>
<evidence type="ECO:0000313" key="2">
    <source>
        <dbReference type="EMBL" id="ELZ46435.1"/>
    </source>
</evidence>
<comment type="caution">
    <text evidence="2">The sequence shown here is derived from an EMBL/GenBank/DDBJ whole genome shotgun (WGS) entry which is preliminary data.</text>
</comment>
<sequence length="60" mass="6174">MNSGVAARADERPKGANRTREGRRERPKGVSGEAGEARGAVAVLCEAGLKGAAARRAQAK</sequence>
<dbReference type="AlphaFoldDB" id="M0EF99"/>
<dbReference type="RefSeq" id="WP_008441396.1">
    <property type="nucleotide sequence ID" value="NZ_AOJK01000021.1"/>
</dbReference>
<name>M0EF99_9EURY</name>
<organism evidence="2 3">
    <name type="scientific">Halorubrum californiense DSM 19288</name>
    <dbReference type="NCBI Taxonomy" id="1227465"/>
    <lineage>
        <taxon>Archaea</taxon>
        <taxon>Methanobacteriati</taxon>
        <taxon>Methanobacteriota</taxon>
        <taxon>Stenosarchaea group</taxon>
        <taxon>Halobacteria</taxon>
        <taxon>Halobacteriales</taxon>
        <taxon>Haloferacaceae</taxon>
        <taxon>Halorubrum</taxon>
    </lineage>
</organism>
<accession>M0EF99</accession>
<gene>
    <name evidence="2" type="ORF">C463_04464</name>
</gene>